<sequence length="598" mass="66394">MKKHVPTQLGLSKLRSLRLCEVLRERSLLRDTIHVFVEEQVAMFLNITGHNLRNRLVDTDFTRSGETVSRYFGRVLHAIGELRDKLLRPPSLENPSKIAGNPEWYPFFKYDCVGAIDGTHIRASVGKSMEATFCGRKSFAIQNVTVAVDFDLRFTYVLAGWEGTTHDATVLAHAIEHENGLCVPEEKLYPVDAGYGAKPGFIPPFRAVRYHLNEWGSSPPLSEKELFNFRHSSLRVSVKRAFGSLKRRFKVLDDATPFFPFSTQVDVVITSCILHNWVLYQGSDISFYQRLPGHLTPVGQQGSKLLTIEPLLTRGRLLPKKHGKHAKIGRLQNLSGALWDENTSTIRFPHGHYTSNVKDHHGDADYLNTPLNTIMRCPLILDDETTNAPTEDKGKRTAGHASVEEVTMSGTCGGDSSAKRLAKAIEKGGTADSDVPKDLWDNMMNLSGFKEAHITHYYAHLCDNVSLARTFNKLSFSNKNFWVARNMDLEQQIVYRVTTQRADSMALEILDCEGFVTVGKTVQKSHSNDSRRREWEAEARGSRGAGQGRDAWRRQRRWGAGEGNEGGGGGSQRRGGGGEGRGGGGTRGAAGGAGERDS</sequence>
<keyword evidence="5" id="KW-0479">Metal-binding</keyword>
<name>L0P1S7_PHYED</name>
<dbReference type="Pfam" id="PF13359">
    <property type="entry name" value="DDE_Tnp_4"/>
    <property type="match status" value="1"/>
</dbReference>
<evidence type="ECO:0000256" key="8">
    <source>
        <dbReference type="SAM" id="MobiDB-lite"/>
    </source>
</evidence>
<feature type="domain" description="DDE Tnp4" evidence="9">
    <location>
        <begin position="116"/>
        <end position="276"/>
    </location>
</feature>
<evidence type="ECO:0000256" key="3">
    <source>
        <dbReference type="ARBA" id="ARBA00006958"/>
    </source>
</evidence>
<feature type="domain" description="DUF8040" evidence="10">
    <location>
        <begin position="9"/>
        <end position="79"/>
    </location>
</feature>
<dbReference type="PANTHER" id="PTHR22930">
    <property type="match status" value="1"/>
</dbReference>
<evidence type="ECO:0000256" key="6">
    <source>
        <dbReference type="ARBA" id="ARBA00022801"/>
    </source>
</evidence>
<evidence type="ECO:0000259" key="10">
    <source>
        <dbReference type="Pfam" id="PF26138"/>
    </source>
</evidence>
<evidence type="ECO:0000256" key="1">
    <source>
        <dbReference type="ARBA" id="ARBA00001968"/>
    </source>
</evidence>
<keyword evidence="6" id="KW-0378">Hydrolase</keyword>
<dbReference type="GO" id="GO:0004518">
    <property type="term" value="F:nuclease activity"/>
    <property type="evidence" value="ECO:0007669"/>
    <property type="project" value="UniProtKB-KW"/>
</dbReference>
<feature type="compositionally biased region" description="Basic and acidic residues" evidence="8">
    <location>
        <begin position="526"/>
        <end position="541"/>
    </location>
</feature>
<dbReference type="EMBL" id="FO203444">
    <property type="protein sequence ID" value="CCI55421.1"/>
    <property type="molecule type" value="Genomic_DNA"/>
</dbReference>
<evidence type="ECO:0000313" key="11">
    <source>
        <dbReference type="EMBL" id="CCI55421.1"/>
    </source>
</evidence>
<reference evidence="11" key="1">
    <citation type="submission" date="2012-05" db="EMBL/GenBank/DDBJ databases">
        <authorList>
            <person name="Han B."/>
            <person name="Lu Y."/>
            <person name="Feng Q."/>
            <person name="Zhao Q."/>
            <person name="Lu T.T."/>
            <person name="Li Y."/>
            <person name="Liu K.Y."/>
            <person name="Huang X.H."/>
            <person name="Fan D.L."/>
            <person name="Weng Q.J."/>
            <person name="Zhang L."/>
            <person name="Lu Y.Q."/>
            <person name="Guo Y.L."/>
            <person name="Li W.J."/>
            <person name="Zhou C.C."/>
            <person name="Lu H.Y."/>
            <person name="Huang T."/>
            <person name="Zhu C.R."/>
            <person name="Zhao Y."/>
            <person name="Hu T."/>
            <person name="Yao N."/>
        </authorList>
    </citation>
    <scope>NUCLEOTIDE SEQUENCE</scope>
</reference>
<comment type="subcellular location">
    <subcellularLocation>
        <location evidence="2">Nucleus</location>
    </subcellularLocation>
</comment>
<gene>
    <name evidence="11" type="primary">PH01B031C15.4</name>
</gene>
<dbReference type="AlphaFoldDB" id="L0P1S7"/>
<comment type="cofactor">
    <cofactor evidence="1">
        <name>a divalent metal cation</name>
        <dbReference type="ChEBI" id="CHEBI:60240"/>
    </cofactor>
</comment>
<feature type="region of interest" description="Disordered" evidence="8">
    <location>
        <begin position="522"/>
        <end position="598"/>
    </location>
</feature>
<dbReference type="GO" id="GO:0005634">
    <property type="term" value="C:nucleus"/>
    <property type="evidence" value="ECO:0007669"/>
    <property type="project" value="UniProtKB-SubCell"/>
</dbReference>
<dbReference type="InterPro" id="IPR058353">
    <property type="entry name" value="DUF8040"/>
</dbReference>
<evidence type="ECO:0000256" key="4">
    <source>
        <dbReference type="ARBA" id="ARBA00022722"/>
    </source>
</evidence>
<keyword evidence="7" id="KW-0539">Nucleus</keyword>
<accession>L0P1S7</accession>
<dbReference type="GO" id="GO:0016787">
    <property type="term" value="F:hydrolase activity"/>
    <property type="evidence" value="ECO:0007669"/>
    <property type="project" value="UniProtKB-KW"/>
</dbReference>
<comment type="similarity">
    <text evidence="3">Belongs to the HARBI1 family.</text>
</comment>
<organism evidence="11">
    <name type="scientific">Phyllostachys edulis</name>
    <name type="common">Tortoise shell bamboo</name>
    <name type="synonym">Bambusa edulis</name>
    <dbReference type="NCBI Taxonomy" id="38705"/>
    <lineage>
        <taxon>Eukaryota</taxon>
        <taxon>Viridiplantae</taxon>
        <taxon>Streptophyta</taxon>
        <taxon>Embryophyta</taxon>
        <taxon>Tracheophyta</taxon>
        <taxon>Spermatophyta</taxon>
        <taxon>Magnoliopsida</taxon>
        <taxon>Liliopsida</taxon>
        <taxon>Poales</taxon>
        <taxon>Poaceae</taxon>
        <taxon>BOP clade</taxon>
        <taxon>Bambusoideae</taxon>
        <taxon>Arundinarodae</taxon>
        <taxon>Arundinarieae</taxon>
        <taxon>Arundinariinae</taxon>
        <taxon>Phyllostachys</taxon>
    </lineage>
</organism>
<evidence type="ECO:0000256" key="7">
    <source>
        <dbReference type="ARBA" id="ARBA00023242"/>
    </source>
</evidence>
<dbReference type="GO" id="GO:0046872">
    <property type="term" value="F:metal ion binding"/>
    <property type="evidence" value="ECO:0007669"/>
    <property type="project" value="UniProtKB-KW"/>
</dbReference>
<dbReference type="Pfam" id="PF26138">
    <property type="entry name" value="DUF8040"/>
    <property type="match status" value="1"/>
</dbReference>
<proteinExistence type="inferred from homology"/>
<feature type="compositionally biased region" description="Gly residues" evidence="8">
    <location>
        <begin position="560"/>
        <end position="598"/>
    </location>
</feature>
<evidence type="ECO:0000256" key="5">
    <source>
        <dbReference type="ARBA" id="ARBA00022723"/>
    </source>
</evidence>
<dbReference type="InterPro" id="IPR027806">
    <property type="entry name" value="HARBI1_dom"/>
</dbReference>
<evidence type="ECO:0000256" key="2">
    <source>
        <dbReference type="ARBA" id="ARBA00004123"/>
    </source>
</evidence>
<dbReference type="PANTHER" id="PTHR22930:SF259">
    <property type="entry name" value="OS08G0106900 PROTEIN"/>
    <property type="match status" value="1"/>
</dbReference>
<dbReference type="InterPro" id="IPR045249">
    <property type="entry name" value="HARBI1-like"/>
</dbReference>
<keyword evidence="4" id="KW-0540">Nuclease</keyword>
<protein>
    <submittedName>
        <fullName evidence="11">PH01B031C15.4 protein</fullName>
    </submittedName>
</protein>
<evidence type="ECO:0000259" key="9">
    <source>
        <dbReference type="Pfam" id="PF13359"/>
    </source>
</evidence>